<keyword evidence="5 6" id="KW-0472">Membrane</keyword>
<name>A0A0M0HTB1_VIBNE</name>
<dbReference type="InterPro" id="IPR002994">
    <property type="entry name" value="Surf1/Shy1"/>
</dbReference>
<evidence type="ECO:0000313" key="8">
    <source>
        <dbReference type="Proteomes" id="UP000037515"/>
    </source>
</evidence>
<dbReference type="CDD" id="cd06662">
    <property type="entry name" value="SURF1"/>
    <property type="match status" value="1"/>
</dbReference>
<comment type="caution">
    <text evidence="6">Lacks conserved residue(s) required for the propagation of feature annotation.</text>
</comment>
<comment type="similarity">
    <text evidence="2 6">Belongs to the SURF1 family.</text>
</comment>
<keyword evidence="4 6" id="KW-1133">Transmembrane helix</keyword>
<evidence type="ECO:0000256" key="6">
    <source>
        <dbReference type="RuleBase" id="RU363076"/>
    </source>
</evidence>
<reference evidence="8" key="1">
    <citation type="submission" date="2015-08" db="EMBL/GenBank/DDBJ databases">
        <title>Vibrio galatheae sp. nov., a novel member of the Vibrionaceae family isolated from the Solomon Islands.</title>
        <authorList>
            <person name="Giubergia S."/>
            <person name="Machado H."/>
            <person name="Mateiu R.V."/>
            <person name="Gram L."/>
        </authorList>
    </citation>
    <scope>NUCLEOTIDE SEQUENCE [LARGE SCALE GENOMIC DNA]</scope>
    <source>
        <strain evidence="8">DSM 19584</strain>
    </source>
</reference>
<proteinExistence type="inferred from homology"/>
<dbReference type="STRING" id="693.AKJ17_03655"/>
<evidence type="ECO:0000256" key="2">
    <source>
        <dbReference type="ARBA" id="ARBA00007165"/>
    </source>
</evidence>
<dbReference type="PANTHER" id="PTHR23427">
    <property type="entry name" value="SURFEIT LOCUS PROTEIN"/>
    <property type="match status" value="1"/>
</dbReference>
<comment type="caution">
    <text evidence="7">The sequence shown here is derived from an EMBL/GenBank/DDBJ whole genome shotgun (WGS) entry which is preliminary data.</text>
</comment>
<evidence type="ECO:0000256" key="5">
    <source>
        <dbReference type="ARBA" id="ARBA00023136"/>
    </source>
</evidence>
<dbReference type="InterPro" id="IPR045214">
    <property type="entry name" value="Surf1/Surf4"/>
</dbReference>
<dbReference type="EMBL" id="LHPJ01000004">
    <property type="protein sequence ID" value="KOO04858.1"/>
    <property type="molecule type" value="Genomic_DNA"/>
</dbReference>
<evidence type="ECO:0000256" key="3">
    <source>
        <dbReference type="ARBA" id="ARBA00022692"/>
    </source>
</evidence>
<dbReference type="Proteomes" id="UP000037515">
    <property type="component" value="Unassembled WGS sequence"/>
</dbReference>
<dbReference type="PROSITE" id="PS50895">
    <property type="entry name" value="SURF1"/>
    <property type="match status" value="1"/>
</dbReference>
<organism evidence="7 8">
    <name type="scientific">Vibrio nereis</name>
    <dbReference type="NCBI Taxonomy" id="693"/>
    <lineage>
        <taxon>Bacteria</taxon>
        <taxon>Pseudomonadati</taxon>
        <taxon>Pseudomonadota</taxon>
        <taxon>Gammaproteobacteria</taxon>
        <taxon>Vibrionales</taxon>
        <taxon>Vibrionaceae</taxon>
        <taxon>Vibrio</taxon>
    </lineage>
</organism>
<protein>
    <recommendedName>
        <fullName evidence="6">SURF1-like protein</fullName>
    </recommendedName>
</protein>
<evidence type="ECO:0000256" key="1">
    <source>
        <dbReference type="ARBA" id="ARBA00004370"/>
    </source>
</evidence>
<dbReference type="AlphaFoldDB" id="A0A0M0HTB1"/>
<evidence type="ECO:0000256" key="4">
    <source>
        <dbReference type="ARBA" id="ARBA00022989"/>
    </source>
</evidence>
<evidence type="ECO:0000313" key="7">
    <source>
        <dbReference type="EMBL" id="KOO04858.1"/>
    </source>
</evidence>
<feature type="transmembrane region" description="Helical" evidence="6">
    <location>
        <begin position="197"/>
        <end position="219"/>
    </location>
</feature>
<keyword evidence="3 6" id="KW-0812">Transmembrane</keyword>
<dbReference type="PATRIC" id="fig|693.5.peg.738"/>
<keyword evidence="6" id="KW-1003">Cell membrane</keyword>
<dbReference type="Pfam" id="PF02104">
    <property type="entry name" value="SURF1"/>
    <property type="match status" value="1"/>
</dbReference>
<dbReference type="PANTHER" id="PTHR23427:SF2">
    <property type="entry name" value="SURFEIT LOCUS PROTEIN 1"/>
    <property type="match status" value="1"/>
</dbReference>
<sequence length="229" mass="26600">MLLTVVVFSVLINLGFWQLSRAEEKQQLEQHLSDYANRERIPLTELEINKQAYVTGLPVKASLSPVDEKYLLLDNQTYEGRVGYLAYQLMQLENDQYALVERGFVEASKMRSELPNVDWIEDPVSIKARLYQKSANPLSQDLHFELGSPHRIQNLNIEQLEQQWGVRIAPYVIQPQMETWPYPQPWLPIPLKAEKHFGYAVQWFSMAGALCLLSLWVLIRALRKGVHHE</sequence>
<accession>A0A0M0HTB1</accession>
<gene>
    <name evidence="7" type="ORF">AKJ17_03655</name>
</gene>
<dbReference type="GO" id="GO:0005886">
    <property type="term" value="C:plasma membrane"/>
    <property type="evidence" value="ECO:0007669"/>
    <property type="project" value="UniProtKB-SubCell"/>
</dbReference>
<keyword evidence="8" id="KW-1185">Reference proteome</keyword>
<comment type="subcellular location">
    <subcellularLocation>
        <location evidence="6">Cell membrane</location>
        <topology evidence="6">Multi-pass membrane protein</topology>
    </subcellularLocation>
    <subcellularLocation>
        <location evidence="1">Membrane</location>
    </subcellularLocation>
</comment>